<dbReference type="EMBL" id="LSSM01006980">
    <property type="protein sequence ID" value="OMJ09609.1"/>
    <property type="molecule type" value="Genomic_DNA"/>
</dbReference>
<dbReference type="AlphaFoldDB" id="A0A1R1X4Q5"/>
<name>A0A1R1X4Q5_9FUNG</name>
<feature type="compositionally biased region" description="Low complexity" evidence="1">
    <location>
        <begin position="445"/>
        <end position="455"/>
    </location>
</feature>
<feature type="region of interest" description="Disordered" evidence="1">
    <location>
        <begin position="238"/>
        <end position="260"/>
    </location>
</feature>
<evidence type="ECO:0000313" key="3">
    <source>
        <dbReference type="Proteomes" id="UP000187429"/>
    </source>
</evidence>
<gene>
    <name evidence="2" type="ORF">AYI69_g10581</name>
</gene>
<feature type="region of interest" description="Disordered" evidence="1">
    <location>
        <begin position="684"/>
        <end position="726"/>
    </location>
</feature>
<feature type="compositionally biased region" description="Basic residues" evidence="1">
    <location>
        <begin position="712"/>
        <end position="726"/>
    </location>
</feature>
<feature type="compositionally biased region" description="Polar residues" evidence="1">
    <location>
        <begin position="248"/>
        <end position="258"/>
    </location>
</feature>
<protein>
    <submittedName>
        <fullName evidence="2">Uncharacterized protein</fullName>
    </submittedName>
</protein>
<feature type="region of interest" description="Disordered" evidence="1">
    <location>
        <begin position="47"/>
        <end position="100"/>
    </location>
</feature>
<evidence type="ECO:0000313" key="2">
    <source>
        <dbReference type="EMBL" id="OMJ09609.1"/>
    </source>
</evidence>
<comment type="caution">
    <text evidence="2">The sequence shown here is derived from an EMBL/GenBank/DDBJ whole genome shotgun (WGS) entry which is preliminary data.</text>
</comment>
<accession>A0A1R1X4Q5</accession>
<evidence type="ECO:0000256" key="1">
    <source>
        <dbReference type="SAM" id="MobiDB-lite"/>
    </source>
</evidence>
<feature type="compositionally biased region" description="Basic and acidic residues" evidence="1">
    <location>
        <begin position="690"/>
        <end position="702"/>
    </location>
</feature>
<keyword evidence="3" id="KW-1185">Reference proteome</keyword>
<sequence>MPSSLKFSYPPKPIEISEDWLDISKDEFSLEPDSDFTLLSNSRKINSIPSLPAIPIPQNDNKNFDNSKKTKNRILSNSHSSDYTSKKIRTKKKSYSGANSQIKKNRIDNLRINTTVATRNGAENSDNSYRGSISKPDSKFNSPDYNINFVPVQKNKYDSLDEQLQDSFKYLEPNNVHSGIQKDLSNENNIDRTFNDTKEKNMDSKYYEMSGVSKLAEMELISPQITYIETKIKSKKSQKLEKPKKISQATENTNGNSNDEIKEIGDFSNLNMDKIYSDNNSHLQIDKLYNCEDVRAIGEEEKINSSFESITLKSDSENVTNDKDKNKDAINIKENALTFDDVNLLEYKVGCSSKVFPEESNYIETEAENKISSLTTGANKTECAGEKHLYNTIQSEDESVSTCESISAHKQSQIEIRESANDCENDEFSNKSQIAINPSRKDLLNSDQNDDNNNNIFTGSKEEPVSCPTIEHILEDDKTKPKNEQYAIYKPSSDCDRVSEAYVTENNSLESFDLNEVEENESGSEIADGHLNSTIETGEYINSAIHQSLTLDDISNENFKNEGMRSTRSSARVAAASAAANKGIEKAVFELDYQPKVSSTNFSNDNTNTATNNNRKHAIYSTLDSNFEIEDITTSKNNCKSKKGSVKKELSCISSKASNEGFADKLAEEVAEISGGKEILCKSDTSQSVKDTKEIKEDKDKNSSISNSIQKKSPKSKSKKKKSGRR</sequence>
<feature type="compositionally biased region" description="Polar residues" evidence="1">
    <location>
        <begin position="73"/>
        <end position="83"/>
    </location>
</feature>
<proteinExistence type="predicted"/>
<reference evidence="3" key="1">
    <citation type="submission" date="2017-01" db="EMBL/GenBank/DDBJ databases">
        <authorList>
            <person name="Wang Y."/>
            <person name="White M."/>
            <person name="Kvist S."/>
            <person name="Moncalvo J.-M."/>
        </authorList>
    </citation>
    <scope>NUCLEOTIDE SEQUENCE [LARGE SCALE GENOMIC DNA]</scope>
    <source>
        <strain evidence="3">ID-206-W2</strain>
    </source>
</reference>
<organism evidence="2 3">
    <name type="scientific">Smittium culicis</name>
    <dbReference type="NCBI Taxonomy" id="133412"/>
    <lineage>
        <taxon>Eukaryota</taxon>
        <taxon>Fungi</taxon>
        <taxon>Fungi incertae sedis</taxon>
        <taxon>Zoopagomycota</taxon>
        <taxon>Kickxellomycotina</taxon>
        <taxon>Harpellomycetes</taxon>
        <taxon>Harpellales</taxon>
        <taxon>Legeriomycetaceae</taxon>
        <taxon>Smittium</taxon>
    </lineage>
</organism>
<dbReference type="OrthoDB" id="5676610at2759"/>
<feature type="region of interest" description="Disordered" evidence="1">
    <location>
        <begin position="438"/>
        <end position="464"/>
    </location>
</feature>
<dbReference type="Proteomes" id="UP000187429">
    <property type="component" value="Unassembled WGS sequence"/>
</dbReference>